<keyword evidence="4" id="KW-1185">Reference proteome</keyword>
<evidence type="ECO:0000313" key="3">
    <source>
        <dbReference type="EMBL" id="GJJ11173.1"/>
    </source>
</evidence>
<sequence length="343" mass="39442">MYCKTHEILSHVVPLPKDLGENFIISASPPCKWIQDHTHYYRIQPKLCGLADFFGVSPTTKLRAPQWEHPEYTDCLRYSKARDMPNRCTSGGQTTVKNFLKRLEEIQVFDPSVPLRYNQIDYTMYESAVDSAVKYMLFFLGIEAETQRRIAFRHFGKLTNVTLDCTAFPEDYTRYVFLLSESKTYNAHLKDGAFAQLVSSAIAAYQCNNEIRLKLKKATFSYMIFPAMIWIGSVPTFYRIAITRQLSMAVAEGGFRPTVTTEVAQLELPIPDRWIKYGMWRVKNRETIMTILENMRDFLPNDIDHVPSSWRMFKPLPPIPAASSLSGPMAPNMRNTDVTENSD</sequence>
<organism evidence="3 4">
    <name type="scientific">Clathrus columnatus</name>
    <dbReference type="NCBI Taxonomy" id="1419009"/>
    <lineage>
        <taxon>Eukaryota</taxon>
        <taxon>Fungi</taxon>
        <taxon>Dikarya</taxon>
        <taxon>Basidiomycota</taxon>
        <taxon>Agaricomycotina</taxon>
        <taxon>Agaricomycetes</taxon>
        <taxon>Phallomycetidae</taxon>
        <taxon>Phallales</taxon>
        <taxon>Clathraceae</taxon>
        <taxon>Clathrus</taxon>
    </lineage>
</organism>
<evidence type="ECO:0000256" key="1">
    <source>
        <dbReference type="SAM" id="MobiDB-lite"/>
    </source>
</evidence>
<dbReference type="EMBL" id="BPWL01000006">
    <property type="protein sequence ID" value="GJJ11173.1"/>
    <property type="molecule type" value="Genomic_DNA"/>
</dbReference>
<keyword evidence="2" id="KW-0472">Membrane</keyword>
<dbReference type="AlphaFoldDB" id="A0AAV5AES7"/>
<name>A0AAV5AES7_9AGAM</name>
<evidence type="ECO:0000256" key="2">
    <source>
        <dbReference type="SAM" id="Phobius"/>
    </source>
</evidence>
<evidence type="ECO:0000313" key="4">
    <source>
        <dbReference type="Proteomes" id="UP001050691"/>
    </source>
</evidence>
<accession>A0AAV5AES7</accession>
<gene>
    <name evidence="3" type="ORF">Clacol_005405</name>
</gene>
<keyword evidence="2" id="KW-1133">Transmembrane helix</keyword>
<reference evidence="3" key="1">
    <citation type="submission" date="2021-10" db="EMBL/GenBank/DDBJ databases">
        <title>De novo Genome Assembly of Clathrus columnatus (Basidiomycota, Fungi) Using Illumina and Nanopore Sequence Data.</title>
        <authorList>
            <person name="Ogiso-Tanaka E."/>
            <person name="Itagaki H."/>
            <person name="Hosoya T."/>
            <person name="Hosaka K."/>
        </authorList>
    </citation>
    <scope>NUCLEOTIDE SEQUENCE</scope>
    <source>
        <strain evidence="3">MO-923</strain>
    </source>
</reference>
<keyword evidence="2" id="KW-0812">Transmembrane</keyword>
<feature type="transmembrane region" description="Helical" evidence="2">
    <location>
        <begin position="220"/>
        <end position="238"/>
    </location>
</feature>
<protein>
    <submittedName>
        <fullName evidence="3">Uncharacterized protein</fullName>
    </submittedName>
</protein>
<feature type="compositionally biased region" description="Polar residues" evidence="1">
    <location>
        <begin position="333"/>
        <end position="343"/>
    </location>
</feature>
<feature type="region of interest" description="Disordered" evidence="1">
    <location>
        <begin position="323"/>
        <end position="343"/>
    </location>
</feature>
<comment type="caution">
    <text evidence="3">The sequence shown here is derived from an EMBL/GenBank/DDBJ whole genome shotgun (WGS) entry which is preliminary data.</text>
</comment>
<proteinExistence type="predicted"/>
<dbReference type="Proteomes" id="UP001050691">
    <property type="component" value="Unassembled WGS sequence"/>
</dbReference>